<comment type="caution">
    <text evidence="1">The sequence shown here is derived from an EMBL/GenBank/DDBJ whole genome shotgun (WGS) entry which is preliminary data.</text>
</comment>
<dbReference type="RefSeq" id="WP_120713585.1">
    <property type="nucleotide sequence ID" value="NZ_RBCJ01000004.1"/>
</dbReference>
<dbReference type="Proteomes" id="UP000276603">
    <property type="component" value="Unassembled WGS sequence"/>
</dbReference>
<gene>
    <name evidence="1" type="ORF">D7Z94_21000</name>
</gene>
<dbReference type="OrthoDB" id="9813735at2"/>
<reference evidence="1 2" key="1">
    <citation type="submission" date="2018-10" db="EMBL/GenBank/DDBJ databases">
        <title>Ulvibacterium marinum gen. nov., sp. nov., a novel marine bacterium of the family Flavobacteriaceae, isolated from a culture of the green alga Ulva prolifera.</title>
        <authorList>
            <person name="Zhang Z."/>
        </authorList>
    </citation>
    <scope>NUCLEOTIDE SEQUENCE [LARGE SCALE GENOMIC DNA]</scope>
    <source>
        <strain evidence="1 2">CCMM003</strain>
    </source>
</reference>
<keyword evidence="2" id="KW-1185">Reference proteome</keyword>
<sequence>MKTSTIYTKYLQVAIFLVLGGLTVNAQKSSPQLVSKQLADTWSATDDLGRSLPLYNETGDLKKNKFVGIFYFTWLGAHGHDRHTKPLPDEGVQPKTVSDTLSPYDITKILEENPKNPEFGPILAFHHWGEPYFGHYLTDDEWVIMKHAQLLSDAGIDVIIFDVTNALAYLPQVKKICKVFSGLKRKGWAVPKIAFLTNTKHVETTEKIYNGFYKKGHYKELWFHWKGKPLLMGNKEGLNAELTDFFNFRRSWAWTEGQEWFGDGKDKWPWLDHYPQNYGWHDSPDKPEQIAVSTAQHPISNIGRSFHKGGQPHSDSIQSGIGLFFDEQWKRALAVDPEFVFITGWNEWIAMRFNEGKAKNMMGEPIEDGDTYFVDQYNAEFSRDIEPMKGGFKDNYYYQMVAYIRKFKGTRPLSSDKAFQKIHIDGKFSDWEKVSNSYYDHQGDVLHRSHPGWGCIEEYQNTSGRNDFIKAKITEDSKNFYFYIRVLKDFAKGKWPNQLTLFIKDNMSKKPSWEGFGHAIKIEENTLALHESVGGWGWEEKTSVDSKLSGNEIELVVPKSYLNIQGKYLEFKWADNVFPEGDIMKFYDQGDVAPNARFTYRYEIIKP</sequence>
<proteinExistence type="predicted"/>
<dbReference type="EMBL" id="RBCJ01000004">
    <property type="protein sequence ID" value="RKN78677.1"/>
    <property type="molecule type" value="Genomic_DNA"/>
</dbReference>
<dbReference type="AlphaFoldDB" id="A0A3B0C439"/>
<organism evidence="1 2">
    <name type="scientific">Ulvibacterium marinum</name>
    <dbReference type="NCBI Taxonomy" id="2419782"/>
    <lineage>
        <taxon>Bacteria</taxon>
        <taxon>Pseudomonadati</taxon>
        <taxon>Bacteroidota</taxon>
        <taxon>Flavobacteriia</taxon>
        <taxon>Flavobacteriales</taxon>
        <taxon>Flavobacteriaceae</taxon>
        <taxon>Ulvibacterium</taxon>
    </lineage>
</organism>
<evidence type="ECO:0000313" key="2">
    <source>
        <dbReference type="Proteomes" id="UP000276603"/>
    </source>
</evidence>
<name>A0A3B0C439_9FLAO</name>
<accession>A0A3B0C439</accession>
<protein>
    <submittedName>
        <fullName evidence="1">Uncharacterized protein</fullName>
    </submittedName>
</protein>
<evidence type="ECO:0000313" key="1">
    <source>
        <dbReference type="EMBL" id="RKN78677.1"/>
    </source>
</evidence>
<dbReference type="Gene3D" id="3.20.20.80">
    <property type="entry name" value="Glycosidases"/>
    <property type="match status" value="1"/>
</dbReference>